<sequence length="206" mass="21538">MGRAFRSRTGGTDRSDSRRHAMFAHHSNAFAIGIPALCASVGPMGLFAGTKLETETGWRDVAELTPGDRLYTMDGGLRPLRALRAEAGTDDAVRLPAGVLGADAETSLPPGQLLLLETGWAIDWLGTPVALVRAADLVGHLGIRRRAAPATTLLAPVLGEEEVLFAATGLRVFAAGAATLIGPEHFALLTREEVGPVLEAAPCRAA</sequence>
<gene>
    <name evidence="2" type="ORF">EAT49_01950</name>
</gene>
<evidence type="ECO:0000313" key="2">
    <source>
        <dbReference type="EMBL" id="ROU04179.1"/>
    </source>
</evidence>
<dbReference type="InterPro" id="IPR028992">
    <property type="entry name" value="Hedgehog/Intein_dom"/>
</dbReference>
<dbReference type="Pfam" id="PF13403">
    <property type="entry name" value="Hint_2"/>
    <property type="match status" value="1"/>
</dbReference>
<dbReference type="AlphaFoldDB" id="A0A3N2R9L7"/>
<feature type="domain" description="Hedgehog/Intein (Hint)" evidence="1">
    <location>
        <begin position="46"/>
        <end position="167"/>
    </location>
</feature>
<accession>A0A3N2R9L7</accession>
<name>A0A3N2R9L7_9RHOB</name>
<dbReference type="EMBL" id="RDRB01000001">
    <property type="protein sequence ID" value="ROU04179.1"/>
    <property type="molecule type" value="Genomic_DNA"/>
</dbReference>
<evidence type="ECO:0000259" key="1">
    <source>
        <dbReference type="Pfam" id="PF13403"/>
    </source>
</evidence>
<evidence type="ECO:0000313" key="3">
    <source>
        <dbReference type="Proteomes" id="UP000268016"/>
    </source>
</evidence>
<protein>
    <recommendedName>
        <fullName evidence="1">Hedgehog/Intein (Hint) domain-containing protein</fullName>
    </recommendedName>
</protein>
<organism evidence="2 3">
    <name type="scientific">Histidinibacterium lentulum</name>
    <dbReference type="NCBI Taxonomy" id="2480588"/>
    <lineage>
        <taxon>Bacteria</taxon>
        <taxon>Pseudomonadati</taxon>
        <taxon>Pseudomonadota</taxon>
        <taxon>Alphaproteobacteria</taxon>
        <taxon>Rhodobacterales</taxon>
        <taxon>Paracoccaceae</taxon>
        <taxon>Histidinibacterium</taxon>
    </lineage>
</organism>
<dbReference type="Proteomes" id="UP000268016">
    <property type="component" value="Unassembled WGS sequence"/>
</dbReference>
<comment type="caution">
    <text evidence="2">The sequence shown here is derived from an EMBL/GenBank/DDBJ whole genome shotgun (WGS) entry which is preliminary data.</text>
</comment>
<reference evidence="2 3" key="1">
    <citation type="submission" date="2018-10" db="EMBL/GenBank/DDBJ databases">
        <title>Histidinibacterium lentulum gen. nov., sp. nov., a marine bacterium from the culture broth of Picochlorum sp. 122.</title>
        <authorList>
            <person name="Wang G."/>
        </authorList>
    </citation>
    <scope>NUCLEOTIDE SEQUENCE [LARGE SCALE GENOMIC DNA]</scope>
    <source>
        <strain evidence="2 3">B17</strain>
    </source>
</reference>
<dbReference type="OrthoDB" id="7685535at2"/>
<proteinExistence type="predicted"/>
<keyword evidence="3" id="KW-1185">Reference proteome</keyword>